<dbReference type="AlphaFoldDB" id="A0A1E3PXQ8"/>
<proteinExistence type="predicted"/>
<evidence type="ECO:0000313" key="3">
    <source>
        <dbReference type="Proteomes" id="UP000094385"/>
    </source>
</evidence>
<reference evidence="2 3" key="1">
    <citation type="journal article" date="2016" name="Proc. Natl. Acad. Sci. U.S.A.">
        <title>Comparative genomics of biotechnologically important yeasts.</title>
        <authorList>
            <person name="Riley R."/>
            <person name="Haridas S."/>
            <person name="Wolfe K.H."/>
            <person name="Lopes M.R."/>
            <person name="Hittinger C.T."/>
            <person name="Goeker M."/>
            <person name="Salamov A.A."/>
            <person name="Wisecaver J.H."/>
            <person name="Long T.M."/>
            <person name="Calvey C.H."/>
            <person name="Aerts A.L."/>
            <person name="Barry K.W."/>
            <person name="Choi C."/>
            <person name="Clum A."/>
            <person name="Coughlan A.Y."/>
            <person name="Deshpande S."/>
            <person name="Douglass A.P."/>
            <person name="Hanson S.J."/>
            <person name="Klenk H.-P."/>
            <person name="LaButti K.M."/>
            <person name="Lapidus A."/>
            <person name="Lindquist E.A."/>
            <person name="Lipzen A.M."/>
            <person name="Meier-Kolthoff J.P."/>
            <person name="Ohm R.A."/>
            <person name="Otillar R.P."/>
            <person name="Pangilinan J.L."/>
            <person name="Peng Y."/>
            <person name="Rokas A."/>
            <person name="Rosa C.A."/>
            <person name="Scheuner C."/>
            <person name="Sibirny A.A."/>
            <person name="Slot J.C."/>
            <person name="Stielow J.B."/>
            <person name="Sun H."/>
            <person name="Kurtzman C.P."/>
            <person name="Blackwell M."/>
            <person name="Grigoriev I.V."/>
            <person name="Jeffries T.W."/>
        </authorList>
    </citation>
    <scope>NUCLEOTIDE SEQUENCE [LARGE SCALE GENOMIC DNA]</scope>
    <source>
        <strain evidence="2 3">NRRL Y-11557</strain>
    </source>
</reference>
<sequence>MAFYITATSLLGYMTHLTLESQLSVMSLTPLFGAPYIDLYRPLIIPTLFTIALFGFIRQPKVSKIYRWLQVLTVAYSSVSILVARQLGSLIGENLGLWYGPLAVETIAFYPIVIGIAGIMASGFHVSNSKAAVNSGARLILISLAAALLFKILEGHVMGKLLGPIVFLIYPTVWSATGKIQITNFASTLAVATLSPPRMIISKDVIASTVSVSSSGFDSFEDTNSSSK</sequence>
<dbReference type="Proteomes" id="UP000094385">
    <property type="component" value="Unassembled WGS sequence"/>
</dbReference>
<protein>
    <submittedName>
        <fullName evidence="2">Uncharacterized protein</fullName>
    </submittedName>
</protein>
<keyword evidence="3" id="KW-1185">Reference proteome</keyword>
<feature type="transmembrane region" description="Helical" evidence="1">
    <location>
        <begin position="136"/>
        <end position="153"/>
    </location>
</feature>
<accession>A0A1E3PXQ8</accession>
<feature type="transmembrane region" description="Helical" evidence="1">
    <location>
        <begin position="107"/>
        <end position="124"/>
    </location>
</feature>
<dbReference type="EMBL" id="KV454301">
    <property type="protein sequence ID" value="ODQ70229.1"/>
    <property type="molecule type" value="Genomic_DNA"/>
</dbReference>
<keyword evidence="1" id="KW-1133">Transmembrane helix</keyword>
<keyword evidence="1" id="KW-0472">Membrane</keyword>
<keyword evidence="1" id="KW-0812">Transmembrane</keyword>
<evidence type="ECO:0000256" key="1">
    <source>
        <dbReference type="SAM" id="Phobius"/>
    </source>
</evidence>
<feature type="transmembrane region" description="Helical" evidence="1">
    <location>
        <begin position="39"/>
        <end position="57"/>
    </location>
</feature>
<organism evidence="2 3">
    <name type="scientific">Lipomyces starkeyi NRRL Y-11557</name>
    <dbReference type="NCBI Taxonomy" id="675824"/>
    <lineage>
        <taxon>Eukaryota</taxon>
        <taxon>Fungi</taxon>
        <taxon>Dikarya</taxon>
        <taxon>Ascomycota</taxon>
        <taxon>Saccharomycotina</taxon>
        <taxon>Lipomycetes</taxon>
        <taxon>Lipomycetales</taxon>
        <taxon>Lipomycetaceae</taxon>
        <taxon>Lipomyces</taxon>
    </lineage>
</organism>
<feature type="transmembrane region" description="Helical" evidence="1">
    <location>
        <begin position="69"/>
        <end position="87"/>
    </location>
</feature>
<name>A0A1E3PXQ8_LIPST</name>
<evidence type="ECO:0000313" key="2">
    <source>
        <dbReference type="EMBL" id="ODQ70229.1"/>
    </source>
</evidence>
<gene>
    <name evidence="2" type="ORF">LIPSTDRAFT_6314</name>
</gene>